<protein>
    <submittedName>
        <fullName evidence="2">Uncharacterized protein</fullName>
    </submittedName>
</protein>
<evidence type="ECO:0000256" key="1">
    <source>
        <dbReference type="SAM" id="MobiDB-lite"/>
    </source>
</evidence>
<dbReference type="EMBL" id="BTSX01000005">
    <property type="protein sequence ID" value="GMT01945.1"/>
    <property type="molecule type" value="Genomic_DNA"/>
</dbReference>
<name>A0AAV5U6C6_9BILA</name>
<feature type="region of interest" description="Disordered" evidence="1">
    <location>
        <begin position="29"/>
        <end position="111"/>
    </location>
</feature>
<evidence type="ECO:0000313" key="3">
    <source>
        <dbReference type="Proteomes" id="UP001432027"/>
    </source>
</evidence>
<reference evidence="2" key="1">
    <citation type="submission" date="2023-10" db="EMBL/GenBank/DDBJ databases">
        <title>Genome assembly of Pristionchus species.</title>
        <authorList>
            <person name="Yoshida K."/>
            <person name="Sommer R.J."/>
        </authorList>
    </citation>
    <scope>NUCLEOTIDE SEQUENCE</scope>
    <source>
        <strain evidence="2">RS0144</strain>
    </source>
</reference>
<comment type="caution">
    <text evidence="2">The sequence shown here is derived from an EMBL/GenBank/DDBJ whole genome shotgun (WGS) entry which is preliminary data.</text>
</comment>
<dbReference type="AlphaFoldDB" id="A0AAV5U6C6"/>
<feature type="compositionally biased region" description="Low complexity" evidence="1">
    <location>
        <begin position="80"/>
        <end position="100"/>
    </location>
</feature>
<gene>
    <name evidence="2" type="ORF">PENTCL1PPCAC_24119</name>
</gene>
<feature type="compositionally biased region" description="Polar residues" evidence="1">
    <location>
        <begin position="29"/>
        <end position="53"/>
    </location>
</feature>
<evidence type="ECO:0000313" key="2">
    <source>
        <dbReference type="EMBL" id="GMT01945.1"/>
    </source>
</evidence>
<keyword evidence="3" id="KW-1185">Reference proteome</keyword>
<proteinExistence type="predicted"/>
<accession>A0AAV5U6C6</accession>
<dbReference type="Proteomes" id="UP001432027">
    <property type="component" value="Unassembled WGS sequence"/>
</dbReference>
<organism evidence="2 3">
    <name type="scientific">Pristionchus entomophagus</name>
    <dbReference type="NCBI Taxonomy" id="358040"/>
    <lineage>
        <taxon>Eukaryota</taxon>
        <taxon>Metazoa</taxon>
        <taxon>Ecdysozoa</taxon>
        <taxon>Nematoda</taxon>
        <taxon>Chromadorea</taxon>
        <taxon>Rhabditida</taxon>
        <taxon>Rhabditina</taxon>
        <taxon>Diplogasteromorpha</taxon>
        <taxon>Diplogasteroidea</taxon>
        <taxon>Neodiplogasteridae</taxon>
        <taxon>Pristionchus</taxon>
    </lineage>
</organism>
<sequence>MVERSEDLPILYFARSYVVVMEEAVRQLKQNRQETPVFSHSTLSHAEESLSSETPREDQLFTEEEGKESSLRKALTPTDSRNCSCSSRQSSGDSRASLSPPLTPPSETRLDWRAISPTSSSCRPPTTAHAAPATAAADTGLFGSEWWRREMQRKRPHKVLDFSLENLKGCVNIFNLPHSARPIEVRALLEPFGGYTVAMMISV</sequence>